<evidence type="ECO:0000313" key="2">
    <source>
        <dbReference type="Proteomes" id="UP001239111"/>
    </source>
</evidence>
<sequence>MSHHPAAASAASQARRLEPPRRPPSASAAAVQRGRSTARRSPQTTRRTRNVRPTSSPLRPAKRQRVSQVANIGLRNSTQDQHNSDNHTREHDENSLPADESEIENQDDSDLDELQSEGSFIDETHDDQQTHLDSNRLPLANSTNVRANSRRDVHTNYGDSNDPGILAINRLANILNDTISSFQTQSMNNSLSSREILRRLPDFSGSPSDWLHSKQSVNLIVESNQCDDREVVLKLSDSLRGEARSSVRSLFTSGSSATEIMETLELRSVSNIEEVNPRLLSIQAVCDFGDAAGFYVPGISFLFIQLIQGTSETDAKIYIF</sequence>
<keyword evidence="2" id="KW-1185">Reference proteome</keyword>
<gene>
    <name evidence="1" type="ORF">QAD02_012619</name>
</gene>
<proteinExistence type="predicted"/>
<name>A0ACC2P0C1_9HYME</name>
<organism evidence="1 2">
    <name type="scientific">Eretmocerus hayati</name>
    <dbReference type="NCBI Taxonomy" id="131215"/>
    <lineage>
        <taxon>Eukaryota</taxon>
        <taxon>Metazoa</taxon>
        <taxon>Ecdysozoa</taxon>
        <taxon>Arthropoda</taxon>
        <taxon>Hexapoda</taxon>
        <taxon>Insecta</taxon>
        <taxon>Pterygota</taxon>
        <taxon>Neoptera</taxon>
        <taxon>Endopterygota</taxon>
        <taxon>Hymenoptera</taxon>
        <taxon>Apocrita</taxon>
        <taxon>Proctotrupomorpha</taxon>
        <taxon>Chalcidoidea</taxon>
        <taxon>Aphelinidae</taxon>
        <taxon>Aphelininae</taxon>
        <taxon>Eretmocerus</taxon>
    </lineage>
</organism>
<accession>A0ACC2P0C1</accession>
<evidence type="ECO:0000313" key="1">
    <source>
        <dbReference type="EMBL" id="KAJ8676832.1"/>
    </source>
</evidence>
<protein>
    <submittedName>
        <fullName evidence="1">Uncharacterized protein</fullName>
    </submittedName>
</protein>
<dbReference type="Proteomes" id="UP001239111">
    <property type="component" value="Chromosome 2"/>
</dbReference>
<dbReference type="EMBL" id="CM056742">
    <property type="protein sequence ID" value="KAJ8676832.1"/>
    <property type="molecule type" value="Genomic_DNA"/>
</dbReference>
<reference evidence="1" key="1">
    <citation type="submission" date="2023-04" db="EMBL/GenBank/DDBJ databases">
        <title>A chromosome-level genome assembly of the parasitoid wasp Eretmocerus hayati.</title>
        <authorList>
            <person name="Zhong Y."/>
            <person name="Liu S."/>
            <person name="Liu Y."/>
        </authorList>
    </citation>
    <scope>NUCLEOTIDE SEQUENCE</scope>
    <source>
        <strain evidence="1">ZJU_SS_LIU_2023</strain>
    </source>
</reference>
<comment type="caution">
    <text evidence="1">The sequence shown here is derived from an EMBL/GenBank/DDBJ whole genome shotgun (WGS) entry which is preliminary data.</text>
</comment>